<dbReference type="PANTHER" id="PTHR43312">
    <property type="entry name" value="D-THREO-ALDOSE 1-DEHYDROGENASE"/>
    <property type="match status" value="1"/>
</dbReference>
<dbReference type="KEGG" id="sus:Acid_7299"/>
<dbReference type="InterPro" id="IPR036812">
    <property type="entry name" value="NAD(P)_OxRdtase_dom_sf"/>
</dbReference>
<accession>Q01Q60</accession>
<name>Q01Q60_SOLUE</name>
<feature type="domain" description="NADP-dependent oxidoreductase" evidence="1">
    <location>
        <begin position="55"/>
        <end position="200"/>
    </location>
</feature>
<dbReference type="InterPro" id="IPR053135">
    <property type="entry name" value="AKR2_Oxidoreductase"/>
</dbReference>
<reference evidence="2" key="1">
    <citation type="submission" date="2006-10" db="EMBL/GenBank/DDBJ databases">
        <title>Complete sequence of Solibacter usitatus Ellin6076.</title>
        <authorList>
            <consortium name="US DOE Joint Genome Institute"/>
            <person name="Copeland A."/>
            <person name="Lucas S."/>
            <person name="Lapidus A."/>
            <person name="Barry K."/>
            <person name="Detter J.C."/>
            <person name="Glavina del Rio T."/>
            <person name="Hammon N."/>
            <person name="Israni S."/>
            <person name="Dalin E."/>
            <person name="Tice H."/>
            <person name="Pitluck S."/>
            <person name="Thompson L.S."/>
            <person name="Brettin T."/>
            <person name="Bruce D."/>
            <person name="Han C."/>
            <person name="Tapia R."/>
            <person name="Gilna P."/>
            <person name="Schmutz J."/>
            <person name="Larimer F."/>
            <person name="Land M."/>
            <person name="Hauser L."/>
            <person name="Kyrpides N."/>
            <person name="Mikhailova N."/>
            <person name="Janssen P.H."/>
            <person name="Kuske C.R."/>
            <person name="Richardson P."/>
        </authorList>
    </citation>
    <scope>NUCLEOTIDE SEQUENCE</scope>
    <source>
        <strain evidence="2">Ellin6076</strain>
    </source>
</reference>
<dbReference type="InterPro" id="IPR006311">
    <property type="entry name" value="TAT_signal"/>
</dbReference>
<organism evidence="2">
    <name type="scientific">Solibacter usitatus (strain Ellin6076)</name>
    <dbReference type="NCBI Taxonomy" id="234267"/>
    <lineage>
        <taxon>Bacteria</taxon>
        <taxon>Pseudomonadati</taxon>
        <taxon>Acidobacteriota</taxon>
        <taxon>Terriglobia</taxon>
        <taxon>Bryobacterales</taxon>
        <taxon>Solibacteraceae</taxon>
        <taxon>Candidatus Solibacter</taxon>
    </lineage>
</organism>
<dbReference type="InterPro" id="IPR023210">
    <property type="entry name" value="NADP_OxRdtase_dom"/>
</dbReference>
<dbReference type="AlphaFoldDB" id="Q01Q60"/>
<dbReference type="eggNOG" id="COG0667">
    <property type="taxonomic scope" value="Bacteria"/>
</dbReference>
<evidence type="ECO:0000313" key="2">
    <source>
        <dbReference type="EMBL" id="ABJ88210.1"/>
    </source>
</evidence>
<dbReference type="CDD" id="cd19100">
    <property type="entry name" value="AKR_unchar"/>
    <property type="match status" value="1"/>
</dbReference>
<dbReference type="SUPFAM" id="SSF51430">
    <property type="entry name" value="NAD(P)-linked oxidoreductase"/>
    <property type="match status" value="1"/>
</dbReference>
<dbReference type="PANTHER" id="PTHR43312:SF1">
    <property type="entry name" value="NADP-DEPENDENT OXIDOREDUCTASE DOMAIN-CONTAINING PROTEIN"/>
    <property type="match status" value="1"/>
</dbReference>
<dbReference type="NCBIfam" id="TIGR01409">
    <property type="entry name" value="TAT_signal_seq"/>
    <property type="match status" value="1"/>
</dbReference>
<sequence precursor="true">MSISRRDFIGTAALGAVAVPLVSATGMPMRTLGSTGAQVSLLAFGGGSRFVSYGEEPGIAALNHALDLGITYIDTCDSYGKNGESQLWIGKVLKQRGRKGLWLASKIGPRKYDDFMRMLDVSLKRLQVDQLDLLHIHALMGPDDLAAISAKGGAYEAVVKAKEQKMARFIGITCHAFPDVLKTALERHDFDCTQMALNAALRPQVKDSPPSFETVALPVALRKKMGITAMKIFSADVLVGQAPHDKLIRYSMSLPVAAAVIGMPKVEHIEANIAVAKAFKPMPADEMKRMSGELAPKNLVAINNYFRDHVDA</sequence>
<proteinExistence type="predicted"/>
<dbReference type="InterPro" id="IPR019546">
    <property type="entry name" value="TAT_signal_bac_arc"/>
</dbReference>
<dbReference type="EMBL" id="CP000473">
    <property type="protein sequence ID" value="ABJ88210.1"/>
    <property type="molecule type" value="Genomic_DNA"/>
</dbReference>
<dbReference type="Gene3D" id="3.20.20.100">
    <property type="entry name" value="NADP-dependent oxidoreductase domain"/>
    <property type="match status" value="1"/>
</dbReference>
<dbReference type="PROSITE" id="PS51318">
    <property type="entry name" value="TAT"/>
    <property type="match status" value="1"/>
</dbReference>
<protein>
    <submittedName>
        <fullName evidence="2">Aldo/keto reductase</fullName>
    </submittedName>
</protein>
<dbReference type="Pfam" id="PF00248">
    <property type="entry name" value="Aldo_ket_red"/>
    <property type="match status" value="1"/>
</dbReference>
<dbReference type="STRING" id="234267.Acid_7299"/>
<dbReference type="HOGENOM" id="CLU_023205_3_0_0"/>
<dbReference type="OrthoDB" id="9773828at2"/>
<gene>
    <name evidence="2" type="ordered locus">Acid_7299</name>
</gene>
<evidence type="ECO:0000259" key="1">
    <source>
        <dbReference type="Pfam" id="PF00248"/>
    </source>
</evidence>
<dbReference type="InParanoid" id="Q01Q60"/>